<dbReference type="Proteomes" id="UP001150924">
    <property type="component" value="Unassembled WGS sequence"/>
</dbReference>
<keyword evidence="1" id="KW-0732">Signal</keyword>
<evidence type="ECO:0000256" key="1">
    <source>
        <dbReference type="SAM" id="SignalP"/>
    </source>
</evidence>
<protein>
    <submittedName>
        <fullName evidence="2">DUF1501 domain-containing protein</fullName>
    </submittedName>
</protein>
<dbReference type="PANTHER" id="PTHR43737:SF1">
    <property type="entry name" value="DUF1501 DOMAIN-CONTAINING PROTEIN"/>
    <property type="match status" value="1"/>
</dbReference>
<dbReference type="PROSITE" id="PS51318">
    <property type="entry name" value="TAT"/>
    <property type="match status" value="1"/>
</dbReference>
<comment type="caution">
    <text evidence="2">The sequence shown here is derived from an EMBL/GenBank/DDBJ whole genome shotgun (WGS) entry which is preliminary data.</text>
</comment>
<gene>
    <name evidence="2" type="ORF">OV079_09655</name>
</gene>
<accession>A0A9X3ESM0</accession>
<dbReference type="InterPro" id="IPR006311">
    <property type="entry name" value="TAT_signal"/>
</dbReference>
<proteinExistence type="predicted"/>
<keyword evidence="3" id="KW-1185">Reference proteome</keyword>
<reference evidence="2" key="1">
    <citation type="submission" date="2022-11" db="EMBL/GenBank/DDBJ databases">
        <title>Minimal conservation of predation-associated metabolite biosynthetic gene clusters underscores biosynthetic potential of Myxococcota including descriptions for ten novel species: Archangium lansinium sp. nov., Myxococcus landrumus sp. nov., Nannocystis bai.</title>
        <authorList>
            <person name="Ahearne A."/>
            <person name="Stevens C."/>
            <person name="Phillips K."/>
        </authorList>
    </citation>
    <scope>NUCLEOTIDE SEQUENCE</scope>
    <source>
        <strain evidence="2">Na p29</strain>
    </source>
</reference>
<dbReference type="PANTHER" id="PTHR43737">
    <property type="entry name" value="BLL7424 PROTEIN"/>
    <property type="match status" value="1"/>
</dbReference>
<dbReference type="EMBL" id="JAPNKE010000002">
    <property type="protein sequence ID" value="MCY1005826.1"/>
    <property type="molecule type" value="Genomic_DNA"/>
</dbReference>
<organism evidence="2 3">
    <name type="scientific">Nannocystis pusilla</name>
    <dbReference type="NCBI Taxonomy" id="889268"/>
    <lineage>
        <taxon>Bacteria</taxon>
        <taxon>Pseudomonadati</taxon>
        <taxon>Myxococcota</taxon>
        <taxon>Polyangia</taxon>
        <taxon>Nannocystales</taxon>
        <taxon>Nannocystaceae</taxon>
        <taxon>Nannocystis</taxon>
    </lineage>
</organism>
<evidence type="ECO:0000313" key="3">
    <source>
        <dbReference type="Proteomes" id="UP001150924"/>
    </source>
</evidence>
<feature type="signal peptide" evidence="1">
    <location>
        <begin position="1"/>
        <end position="27"/>
    </location>
</feature>
<sequence>MQLTRRSFIGAGLGGLGLLALPRGASAAATANLIVVFARGGWDPVWSIDPKQSGDVDSPPDGTIADFHGGKTPILIAPGRPNIEAFFGEWAGQCAVVRGIDVGSIAHFACHVRMMTGTRTELNPDVGAMTAVSNGTGLPLPYADIGGGAYAGAYAAQMGRLGNRNQVVTLLDRKKAYAPATAVDYADTPLLVPTNDESAQIQSWLDARAQRLGEGRAALGDNARRLQDYRDCFGRADALREIPELQKLPLGGAAALSGQIELALTLLQLGTSRSIYLDSRLDWDTHDNIADQGSNQDELFGDLSLLMQRLTETGLLGSTAVVVMSEMGRTPKLNGPGNTAGKDHWPVTSALVVGAGVKPGSYGATDDKLNARAVNLTSGKADDGGVPLRYDNFAAGVLKLVGIDPQEWLADVAPMQGFIA</sequence>
<dbReference type="Pfam" id="PF07394">
    <property type="entry name" value="DUF1501"/>
    <property type="match status" value="1"/>
</dbReference>
<evidence type="ECO:0000313" key="2">
    <source>
        <dbReference type="EMBL" id="MCY1005826.1"/>
    </source>
</evidence>
<name>A0A9X3ESM0_9BACT</name>
<dbReference type="InterPro" id="IPR010869">
    <property type="entry name" value="DUF1501"/>
</dbReference>
<dbReference type="AlphaFoldDB" id="A0A9X3ESM0"/>
<feature type="chain" id="PRO_5040726797" evidence="1">
    <location>
        <begin position="28"/>
        <end position="420"/>
    </location>
</feature>
<dbReference type="RefSeq" id="WP_267767681.1">
    <property type="nucleotide sequence ID" value="NZ_JAPNKE010000002.1"/>
</dbReference>